<dbReference type="GeneID" id="72002311"/>
<organism evidence="2 3">
    <name type="scientific">Rhodofomes roseus</name>
    <dbReference type="NCBI Taxonomy" id="34475"/>
    <lineage>
        <taxon>Eukaryota</taxon>
        <taxon>Fungi</taxon>
        <taxon>Dikarya</taxon>
        <taxon>Basidiomycota</taxon>
        <taxon>Agaricomycotina</taxon>
        <taxon>Agaricomycetes</taxon>
        <taxon>Polyporales</taxon>
        <taxon>Rhodofomes</taxon>
    </lineage>
</organism>
<sequence>MSAGGIDKPVVYMQSHKWIVEIRRRTNIGPPTLEAELVGVGAEVDHIDVSELLICTGKSDAAVSSSAVQVHQRREREHGNGAGRAEGSSGERGPGQLRSCGCLRVRDGASNTEVGSMYGCGSHTAIGARRGQTQIPRRDHESNAPGRRPQRLQCTHLVDELEILKVGNSFDEHVQHSLLNFWHVTLRSRVPPQIQPLPHRKARQTKISLADACDTEAGEKRGKTNAKGRMDSCQACGRDGSRRWACITSSPELEWSASGKLVLETALLRRMALAGTSQWHTYYGAWAMYGDRPLM</sequence>
<accession>A0ABQ8KGG6</accession>
<feature type="region of interest" description="Disordered" evidence="1">
    <location>
        <begin position="64"/>
        <end position="97"/>
    </location>
</feature>
<feature type="region of interest" description="Disordered" evidence="1">
    <location>
        <begin position="128"/>
        <end position="149"/>
    </location>
</feature>
<evidence type="ECO:0000313" key="2">
    <source>
        <dbReference type="EMBL" id="KAH9836942.1"/>
    </source>
</evidence>
<dbReference type="Proteomes" id="UP000814176">
    <property type="component" value="Unassembled WGS sequence"/>
</dbReference>
<comment type="caution">
    <text evidence="2">The sequence shown here is derived from an EMBL/GenBank/DDBJ whole genome shotgun (WGS) entry which is preliminary data.</text>
</comment>
<dbReference type="EMBL" id="JADCUA010000009">
    <property type="protein sequence ID" value="KAH9836942.1"/>
    <property type="molecule type" value="Genomic_DNA"/>
</dbReference>
<evidence type="ECO:0000256" key="1">
    <source>
        <dbReference type="SAM" id="MobiDB-lite"/>
    </source>
</evidence>
<reference evidence="2 3" key="1">
    <citation type="journal article" date="2021" name="Environ. Microbiol.">
        <title>Gene family expansions and transcriptome signatures uncover fungal adaptations to wood decay.</title>
        <authorList>
            <person name="Hage H."/>
            <person name="Miyauchi S."/>
            <person name="Viragh M."/>
            <person name="Drula E."/>
            <person name="Min B."/>
            <person name="Chaduli D."/>
            <person name="Navarro D."/>
            <person name="Favel A."/>
            <person name="Norest M."/>
            <person name="Lesage-Meessen L."/>
            <person name="Balint B."/>
            <person name="Merenyi Z."/>
            <person name="de Eugenio L."/>
            <person name="Morin E."/>
            <person name="Martinez A.T."/>
            <person name="Baldrian P."/>
            <person name="Stursova M."/>
            <person name="Martinez M.J."/>
            <person name="Novotny C."/>
            <person name="Magnuson J.K."/>
            <person name="Spatafora J.W."/>
            <person name="Maurice S."/>
            <person name="Pangilinan J."/>
            <person name="Andreopoulos W."/>
            <person name="LaButti K."/>
            <person name="Hundley H."/>
            <person name="Na H."/>
            <person name="Kuo A."/>
            <person name="Barry K."/>
            <person name="Lipzen A."/>
            <person name="Henrissat B."/>
            <person name="Riley R."/>
            <person name="Ahrendt S."/>
            <person name="Nagy L.G."/>
            <person name="Grigoriev I.V."/>
            <person name="Martin F."/>
            <person name="Rosso M.N."/>
        </authorList>
    </citation>
    <scope>NUCLEOTIDE SEQUENCE [LARGE SCALE GENOMIC DNA]</scope>
    <source>
        <strain evidence="2 3">CIRM-BRFM 1785</strain>
    </source>
</reference>
<proteinExistence type="predicted"/>
<name>A0ABQ8KGG6_9APHY</name>
<evidence type="ECO:0000313" key="3">
    <source>
        <dbReference type="Proteomes" id="UP000814176"/>
    </source>
</evidence>
<gene>
    <name evidence="2" type="ORF">C8Q71DRAFT_723325</name>
</gene>
<protein>
    <submittedName>
        <fullName evidence="2">Uncharacterized protein</fullName>
    </submittedName>
</protein>
<keyword evidence="3" id="KW-1185">Reference proteome</keyword>
<dbReference type="RefSeq" id="XP_047779111.1">
    <property type="nucleotide sequence ID" value="XM_047921579.1"/>
</dbReference>